<evidence type="ECO:0000256" key="3">
    <source>
        <dbReference type="ARBA" id="ARBA00022670"/>
    </source>
</evidence>
<dbReference type="InterPro" id="IPR024079">
    <property type="entry name" value="MetalloPept_cat_dom_sf"/>
</dbReference>
<reference evidence="14" key="1">
    <citation type="submission" date="2023-06" db="EMBL/GenBank/DDBJ databases">
        <authorList>
            <consortium name="Lawrence Berkeley National Laboratory"/>
            <person name="Ahrendt S."/>
            <person name="Sahu N."/>
            <person name="Indic B."/>
            <person name="Wong-Bajracharya J."/>
            <person name="Merenyi Z."/>
            <person name="Ke H.-M."/>
            <person name="Monk M."/>
            <person name="Kocsube S."/>
            <person name="Drula E."/>
            <person name="Lipzen A."/>
            <person name="Balint B."/>
            <person name="Henrissat B."/>
            <person name="Andreopoulos B."/>
            <person name="Martin F.M."/>
            <person name="Harder C.B."/>
            <person name="Rigling D."/>
            <person name="Ford K.L."/>
            <person name="Foster G.D."/>
            <person name="Pangilinan J."/>
            <person name="Papanicolaou A."/>
            <person name="Barry K."/>
            <person name="LaButti K."/>
            <person name="Viragh M."/>
            <person name="Koriabine M."/>
            <person name="Yan M."/>
            <person name="Riley R."/>
            <person name="Champramary S."/>
            <person name="Plett K.L."/>
            <person name="Tsai I.J."/>
            <person name="Slot J."/>
            <person name="Sipos G."/>
            <person name="Plett J."/>
            <person name="Nagy L.G."/>
            <person name="Grigoriev I.V."/>
        </authorList>
    </citation>
    <scope>NUCLEOTIDE SEQUENCE</scope>
    <source>
        <strain evidence="14">HWK02</strain>
    </source>
</reference>
<evidence type="ECO:0000256" key="10">
    <source>
        <dbReference type="ARBA" id="ARBA00023145"/>
    </source>
</evidence>
<dbReference type="GO" id="GO:0004222">
    <property type="term" value="F:metalloendopeptidase activity"/>
    <property type="evidence" value="ECO:0007669"/>
    <property type="project" value="InterPro"/>
</dbReference>
<proteinExistence type="inferred from homology"/>
<comment type="function">
    <text evidence="13">Secreted metalloproteinase that allows assimilation of proteinaceous substrates. Shows high activities on basic nuclear substrates such as histone and protamine.</text>
</comment>
<dbReference type="Pfam" id="PF02102">
    <property type="entry name" value="Peptidase_M35"/>
    <property type="match status" value="1"/>
</dbReference>
<keyword evidence="10" id="KW-0865">Zymogen</keyword>
<accession>A0AA39UMS3</accession>
<evidence type="ECO:0000256" key="4">
    <source>
        <dbReference type="ARBA" id="ARBA00022685"/>
    </source>
</evidence>
<dbReference type="GO" id="GO:0006508">
    <property type="term" value="P:proteolysis"/>
    <property type="evidence" value="ECO:0007669"/>
    <property type="project" value="UniProtKB-KW"/>
</dbReference>
<comment type="catalytic activity">
    <reaction evidence="1 13">
        <text>Preferential cleavage of bonds with hydrophobic residues in P1'. Also 3-Asn-|-Gln-4 and 8-Gly-|-Ser-9 bonds in insulin B chain.</text>
        <dbReference type="EC" id="3.4.24.39"/>
    </reaction>
</comment>
<keyword evidence="9 13" id="KW-0482">Metalloprotease</keyword>
<evidence type="ECO:0000256" key="6">
    <source>
        <dbReference type="ARBA" id="ARBA00022729"/>
    </source>
</evidence>
<evidence type="ECO:0000256" key="2">
    <source>
        <dbReference type="ARBA" id="ARBA00010279"/>
    </source>
</evidence>
<keyword evidence="5 12" id="KW-0479">Metal-binding</keyword>
<evidence type="ECO:0000256" key="5">
    <source>
        <dbReference type="ARBA" id="ARBA00022723"/>
    </source>
</evidence>
<evidence type="ECO:0000313" key="15">
    <source>
        <dbReference type="Proteomes" id="UP001175228"/>
    </source>
</evidence>
<dbReference type="PRINTS" id="PR00768">
    <property type="entry name" value="DEUTEROLYSIN"/>
</dbReference>
<keyword evidence="15" id="KW-1185">Reference proteome</keyword>
<dbReference type="EMBL" id="JAUEPU010000020">
    <property type="protein sequence ID" value="KAK0494608.1"/>
    <property type="molecule type" value="Genomic_DNA"/>
</dbReference>
<dbReference type="InterPro" id="IPR050414">
    <property type="entry name" value="Fungal_M35_metalloproteases"/>
</dbReference>
<dbReference type="Gene3D" id="3.40.390.10">
    <property type="entry name" value="Collagenase (Catalytic Domain)"/>
    <property type="match status" value="1"/>
</dbReference>
<protein>
    <recommendedName>
        <fullName evidence="13">Neutral protease 2</fullName>
        <ecNumber evidence="13">3.4.24.39</ecNumber>
    </recommendedName>
    <alternativeName>
        <fullName evidence="13">Deuterolysin</fullName>
    </alternativeName>
</protein>
<dbReference type="AlphaFoldDB" id="A0AA39UMS3"/>
<dbReference type="PANTHER" id="PTHR37016">
    <property type="match status" value="1"/>
</dbReference>
<feature type="active site" evidence="11">
    <location>
        <position position="320"/>
    </location>
</feature>
<evidence type="ECO:0000256" key="9">
    <source>
        <dbReference type="ARBA" id="ARBA00023049"/>
    </source>
</evidence>
<evidence type="ECO:0000256" key="8">
    <source>
        <dbReference type="ARBA" id="ARBA00022833"/>
    </source>
</evidence>
<dbReference type="Gene3D" id="2.60.40.2970">
    <property type="match status" value="1"/>
</dbReference>
<evidence type="ECO:0000256" key="11">
    <source>
        <dbReference type="PIRSR" id="PIRSR601384-1"/>
    </source>
</evidence>
<keyword evidence="3 13" id="KW-0645">Protease</keyword>
<evidence type="ECO:0000256" key="13">
    <source>
        <dbReference type="RuleBase" id="RU361126"/>
    </source>
</evidence>
<comment type="caution">
    <text evidence="14">The sequence shown here is derived from an EMBL/GenBank/DDBJ whole genome shotgun (WGS) entry which is preliminary data.</text>
</comment>
<feature type="signal peptide" evidence="13">
    <location>
        <begin position="1"/>
        <end position="19"/>
    </location>
</feature>
<comment type="similarity">
    <text evidence="2 13">Belongs to the peptidase M35 family.</text>
</comment>
<organism evidence="14 15">
    <name type="scientific">Armillaria luteobubalina</name>
    <dbReference type="NCBI Taxonomy" id="153913"/>
    <lineage>
        <taxon>Eukaryota</taxon>
        <taxon>Fungi</taxon>
        <taxon>Dikarya</taxon>
        <taxon>Basidiomycota</taxon>
        <taxon>Agaricomycotina</taxon>
        <taxon>Agaricomycetes</taxon>
        <taxon>Agaricomycetidae</taxon>
        <taxon>Agaricales</taxon>
        <taxon>Marasmiineae</taxon>
        <taxon>Physalacriaceae</taxon>
        <taxon>Armillaria</taxon>
    </lineage>
</organism>
<evidence type="ECO:0000256" key="1">
    <source>
        <dbReference type="ARBA" id="ARBA00001187"/>
    </source>
</evidence>
<dbReference type="Proteomes" id="UP001175228">
    <property type="component" value="Unassembled WGS sequence"/>
</dbReference>
<feature type="binding site" evidence="12">
    <location>
        <position position="323"/>
    </location>
    <ligand>
        <name>Zn(2+)</name>
        <dbReference type="ChEBI" id="CHEBI:29105"/>
        <note>catalytic</note>
    </ligand>
</feature>
<feature type="binding site" evidence="12">
    <location>
        <position position="319"/>
    </location>
    <ligand>
        <name>Zn(2+)</name>
        <dbReference type="ChEBI" id="CHEBI:29105"/>
        <note>catalytic</note>
    </ligand>
</feature>
<dbReference type="GO" id="GO:0005576">
    <property type="term" value="C:extracellular region"/>
    <property type="evidence" value="ECO:0007669"/>
    <property type="project" value="UniProtKB-SubCell"/>
</dbReference>
<evidence type="ECO:0000256" key="12">
    <source>
        <dbReference type="PIRSR" id="PIRSR601384-2"/>
    </source>
</evidence>
<evidence type="ECO:0000313" key="14">
    <source>
        <dbReference type="EMBL" id="KAK0494608.1"/>
    </source>
</evidence>
<evidence type="ECO:0000256" key="7">
    <source>
        <dbReference type="ARBA" id="ARBA00022801"/>
    </source>
</evidence>
<comment type="subcellular location">
    <subcellularLocation>
        <location evidence="13">Secreted</location>
    </subcellularLocation>
</comment>
<comment type="cofactor">
    <cofactor evidence="12 13">
        <name>Zn(2+)</name>
        <dbReference type="ChEBI" id="CHEBI:29105"/>
    </cofactor>
    <text evidence="12 13">Binds 1 zinc ion per subunit.</text>
</comment>
<keyword evidence="8 12" id="KW-0862">Zinc</keyword>
<feature type="chain" id="PRO_5041485577" description="Neutral protease 2" evidence="13">
    <location>
        <begin position="20"/>
        <end position="366"/>
    </location>
</feature>
<dbReference type="SUPFAM" id="SSF55486">
    <property type="entry name" value="Metalloproteases ('zincins'), catalytic domain"/>
    <property type="match status" value="1"/>
</dbReference>
<dbReference type="CDD" id="cd11008">
    <property type="entry name" value="M35_deuterolysin_like"/>
    <property type="match status" value="1"/>
</dbReference>
<feature type="binding site" evidence="12">
    <location>
        <position position="330"/>
    </location>
    <ligand>
        <name>Zn(2+)</name>
        <dbReference type="ChEBI" id="CHEBI:29105"/>
        <note>catalytic</note>
    </ligand>
</feature>
<dbReference type="InterPro" id="IPR001384">
    <property type="entry name" value="Peptidase_M35"/>
</dbReference>
<keyword evidence="4 13" id="KW-0165">Cleavage on pair of basic residues</keyword>
<keyword evidence="7 13" id="KW-0378">Hydrolase</keyword>
<dbReference type="EC" id="3.4.24.39" evidence="13"/>
<name>A0AA39UMS3_9AGAR</name>
<keyword evidence="13" id="KW-0964">Secreted</keyword>
<sequence length="366" mass="38218">MFTSLFTLGLALTGVSVFATPLKRADSFTVSLSGPAASVTSLDELKFTASITNAGAETVKILKYGTILDGDLPTRSFTITKDGSTVPFTGIKLTVSLTDLDDSAFATIGAGETITVDHDVSSLFDFASAGEGTYTFEPVTTFQMADVAAKLVASTLEKVTVSSTSVDVHISGDLAARDVAGIDKRATPVCSDSTKKAFITSRLAIFACLYSEAKTLASLSSSYISSNGKNSLYTAYWGATATSTISGVYNSVASESSSSRTLSCTDAYGACTSGVIAYTVISTTNIYYCSLFFNEVASSNLCTGTTVAARNIRGGTTLHELTHAVADTDDVTYGCSADQALSDANAKINADNYNCFATQVYQNTQC</sequence>
<dbReference type="GO" id="GO:0046872">
    <property type="term" value="F:metal ion binding"/>
    <property type="evidence" value="ECO:0007669"/>
    <property type="project" value="UniProtKB-KW"/>
</dbReference>
<keyword evidence="6 13" id="KW-0732">Signal</keyword>
<gene>
    <name evidence="14" type="ORF">EDD18DRAFT_1400853</name>
</gene>
<dbReference type="PANTHER" id="PTHR37016:SF3">
    <property type="entry name" value="NEUTRAL PROTEASE 2-RELATED"/>
    <property type="match status" value="1"/>
</dbReference>